<name>A0A5D2SQT6_GOSMU</name>
<sequence length="69" mass="7585">MAKACAASFTFRSTNLKGTIVDRIDYNIQNVATSVEEGFKQLQQAEPTRKKGGMVLCATVLVILCFIMI</sequence>
<evidence type="ECO:0000256" key="1">
    <source>
        <dbReference type="ARBA" id="ARBA00022927"/>
    </source>
</evidence>
<keyword evidence="1" id="KW-0653">Protein transport</keyword>
<proteinExistence type="predicted"/>
<dbReference type="InterPro" id="IPR000727">
    <property type="entry name" value="T_SNARE_dom"/>
</dbReference>
<dbReference type="EMBL" id="CM017659">
    <property type="protein sequence ID" value="TYI55211.1"/>
    <property type="molecule type" value="Genomic_DNA"/>
</dbReference>
<evidence type="ECO:0000313" key="3">
    <source>
        <dbReference type="EMBL" id="TYI55211.1"/>
    </source>
</evidence>
<gene>
    <name evidence="3" type="ORF">E1A91_D11G126100v1</name>
</gene>
<organism evidence="3 4">
    <name type="scientific">Gossypium mustelinum</name>
    <name type="common">Cotton</name>
    <name type="synonym">Gossypium caicoense</name>
    <dbReference type="NCBI Taxonomy" id="34275"/>
    <lineage>
        <taxon>Eukaryota</taxon>
        <taxon>Viridiplantae</taxon>
        <taxon>Streptophyta</taxon>
        <taxon>Embryophyta</taxon>
        <taxon>Tracheophyta</taxon>
        <taxon>Spermatophyta</taxon>
        <taxon>Magnoliopsida</taxon>
        <taxon>eudicotyledons</taxon>
        <taxon>Gunneridae</taxon>
        <taxon>Pentapetalae</taxon>
        <taxon>rosids</taxon>
        <taxon>malvids</taxon>
        <taxon>Malvales</taxon>
        <taxon>Malvaceae</taxon>
        <taxon>Malvoideae</taxon>
        <taxon>Gossypium</taxon>
    </lineage>
</organism>
<keyword evidence="1" id="KW-0813">Transport</keyword>
<dbReference type="PROSITE" id="PS50192">
    <property type="entry name" value="T_SNARE"/>
    <property type="match status" value="1"/>
</dbReference>
<dbReference type="Proteomes" id="UP000323597">
    <property type="component" value="Chromosome D11"/>
</dbReference>
<feature type="domain" description="T-SNARE coiled-coil homology" evidence="2">
    <location>
        <begin position="17"/>
        <end position="45"/>
    </location>
</feature>
<dbReference type="SUPFAM" id="SSF58038">
    <property type="entry name" value="SNARE fusion complex"/>
    <property type="match status" value="1"/>
</dbReference>
<evidence type="ECO:0000313" key="4">
    <source>
        <dbReference type="Proteomes" id="UP000323597"/>
    </source>
</evidence>
<evidence type="ECO:0000259" key="2">
    <source>
        <dbReference type="PROSITE" id="PS50192"/>
    </source>
</evidence>
<keyword evidence="4" id="KW-1185">Reference proteome</keyword>
<reference evidence="3 4" key="1">
    <citation type="submission" date="2019-07" db="EMBL/GenBank/DDBJ databases">
        <title>WGS assembly of Gossypium mustelinum.</title>
        <authorList>
            <person name="Chen Z.J."/>
            <person name="Sreedasyam A."/>
            <person name="Ando A."/>
            <person name="Song Q."/>
            <person name="De L."/>
            <person name="Hulse-Kemp A."/>
            <person name="Ding M."/>
            <person name="Ye W."/>
            <person name="Kirkbride R."/>
            <person name="Jenkins J."/>
            <person name="Plott C."/>
            <person name="Lovell J."/>
            <person name="Lin Y.-M."/>
            <person name="Vaughn R."/>
            <person name="Liu B."/>
            <person name="Li W."/>
            <person name="Simpson S."/>
            <person name="Scheffler B."/>
            <person name="Saski C."/>
            <person name="Grover C."/>
            <person name="Hu G."/>
            <person name="Conover J."/>
            <person name="Carlson J."/>
            <person name="Shu S."/>
            <person name="Boston L."/>
            <person name="Williams M."/>
            <person name="Peterson D."/>
            <person name="Mcgee K."/>
            <person name="Jones D."/>
            <person name="Wendel J."/>
            <person name="Stelly D."/>
            <person name="Grimwood J."/>
            <person name="Schmutz J."/>
        </authorList>
    </citation>
    <scope>NUCLEOTIDE SEQUENCE [LARGE SCALE GENOMIC DNA]</scope>
    <source>
        <strain evidence="3">1408120.09</strain>
    </source>
</reference>
<dbReference type="AlphaFoldDB" id="A0A5D2SQT6"/>
<dbReference type="Pfam" id="PF05739">
    <property type="entry name" value="SNARE"/>
    <property type="match status" value="1"/>
</dbReference>
<dbReference type="GO" id="GO:0015031">
    <property type="term" value="P:protein transport"/>
    <property type="evidence" value="ECO:0007669"/>
    <property type="project" value="UniProtKB-KW"/>
</dbReference>
<protein>
    <recommendedName>
        <fullName evidence="2">t-SNARE coiled-coil homology domain-containing protein</fullName>
    </recommendedName>
</protein>
<accession>A0A5D2SQT6</accession>
<dbReference type="Gene3D" id="1.20.5.110">
    <property type="match status" value="1"/>
</dbReference>